<feature type="domain" description="Protein kinase" evidence="7">
    <location>
        <begin position="27"/>
        <end position="127"/>
    </location>
</feature>
<dbReference type="InterPro" id="IPR017441">
    <property type="entry name" value="Protein_kinase_ATP_BS"/>
</dbReference>
<keyword evidence="9" id="KW-1185">Reference proteome</keyword>
<evidence type="ECO:0000256" key="5">
    <source>
        <dbReference type="ARBA" id="ARBA00022840"/>
    </source>
</evidence>
<dbReference type="Gene3D" id="3.30.200.20">
    <property type="entry name" value="Phosphorylase Kinase, domain 1"/>
    <property type="match status" value="1"/>
</dbReference>
<evidence type="ECO:0000256" key="1">
    <source>
        <dbReference type="ARBA" id="ARBA00022527"/>
    </source>
</evidence>
<evidence type="ECO:0000313" key="8">
    <source>
        <dbReference type="Ensembl" id="ENSNFUP00015026939.1"/>
    </source>
</evidence>
<dbReference type="Pfam" id="PF00069">
    <property type="entry name" value="Pkinase"/>
    <property type="match status" value="1"/>
</dbReference>
<keyword evidence="3 6" id="KW-0547">Nucleotide-binding</keyword>
<proteinExistence type="predicted"/>
<organism evidence="8 9">
    <name type="scientific">Nothobranchius furzeri</name>
    <name type="common">Turquoise killifish</name>
    <dbReference type="NCBI Taxonomy" id="105023"/>
    <lineage>
        <taxon>Eukaryota</taxon>
        <taxon>Metazoa</taxon>
        <taxon>Chordata</taxon>
        <taxon>Craniata</taxon>
        <taxon>Vertebrata</taxon>
        <taxon>Euteleostomi</taxon>
        <taxon>Actinopterygii</taxon>
        <taxon>Neopterygii</taxon>
        <taxon>Teleostei</taxon>
        <taxon>Neoteleostei</taxon>
        <taxon>Acanthomorphata</taxon>
        <taxon>Ovalentaria</taxon>
        <taxon>Atherinomorphae</taxon>
        <taxon>Cyprinodontiformes</taxon>
        <taxon>Nothobranchiidae</taxon>
        <taxon>Nothobranchius</taxon>
    </lineage>
</organism>
<evidence type="ECO:0000256" key="6">
    <source>
        <dbReference type="PROSITE-ProRule" id="PRU10141"/>
    </source>
</evidence>
<reference evidence="8" key="3">
    <citation type="submission" date="2025-09" db="UniProtKB">
        <authorList>
            <consortium name="Ensembl"/>
        </authorList>
    </citation>
    <scope>IDENTIFICATION</scope>
</reference>
<sequence length="127" mass="14579">MKSEDEMETPTLILEEGVQIIHQSDIYRIEEIVGHGCFGTVVKCSIKGTDKMVAVKIIRKEMHNAALEEIRVYSHLKSLGSNEHNIVKFIKSFVYMDCFCLVFELYHSTLSGEHLRWTKTTLTTTVK</sequence>
<keyword evidence="2" id="KW-0808">Transferase</keyword>
<feature type="binding site" evidence="6">
    <location>
        <position position="60"/>
    </location>
    <ligand>
        <name>ATP</name>
        <dbReference type="ChEBI" id="CHEBI:30616"/>
    </ligand>
</feature>
<dbReference type="GeneTree" id="ENSGT01150000288290"/>
<keyword evidence="1" id="KW-0723">Serine/threonine-protein kinase</keyword>
<dbReference type="PROSITE" id="PS00107">
    <property type="entry name" value="PROTEIN_KINASE_ATP"/>
    <property type="match status" value="1"/>
</dbReference>
<dbReference type="AlphaFoldDB" id="A0A8C6NUU2"/>
<reference evidence="8" key="1">
    <citation type="submission" date="2014-08" db="EMBL/GenBank/DDBJ databases">
        <authorList>
            <person name="Senf B."/>
            <person name="Petzold A."/>
            <person name="Downie B.R."/>
            <person name="Koch P."/>
            <person name="Platzer M."/>
        </authorList>
    </citation>
    <scope>NUCLEOTIDE SEQUENCE [LARGE SCALE GENOMIC DNA]</scope>
    <source>
        <strain evidence="8">GRZ</strain>
    </source>
</reference>
<name>A0A8C6NUU2_NOTFU</name>
<evidence type="ECO:0000313" key="9">
    <source>
        <dbReference type="Proteomes" id="UP000694548"/>
    </source>
</evidence>
<evidence type="ECO:0000256" key="2">
    <source>
        <dbReference type="ARBA" id="ARBA00022679"/>
    </source>
</evidence>
<dbReference type="GO" id="GO:0005524">
    <property type="term" value="F:ATP binding"/>
    <property type="evidence" value="ECO:0007669"/>
    <property type="project" value="UniProtKB-UniRule"/>
</dbReference>
<dbReference type="InterPro" id="IPR000719">
    <property type="entry name" value="Prot_kinase_dom"/>
</dbReference>
<dbReference type="PROSITE" id="PS50011">
    <property type="entry name" value="PROTEIN_KINASE_DOM"/>
    <property type="match status" value="1"/>
</dbReference>
<dbReference type="SUPFAM" id="SSF56112">
    <property type="entry name" value="Protein kinase-like (PK-like)"/>
    <property type="match status" value="1"/>
</dbReference>
<protein>
    <recommendedName>
        <fullName evidence="7">Protein kinase domain-containing protein</fullName>
    </recommendedName>
</protein>
<dbReference type="Ensembl" id="ENSNFUT00015028145.1">
    <property type="protein sequence ID" value="ENSNFUP00015026939.1"/>
    <property type="gene ID" value="ENSNFUG00015013058.1"/>
</dbReference>
<dbReference type="InterPro" id="IPR050494">
    <property type="entry name" value="Ser_Thr_dual-spec_kinase"/>
</dbReference>
<dbReference type="InterPro" id="IPR011009">
    <property type="entry name" value="Kinase-like_dom_sf"/>
</dbReference>
<keyword evidence="4" id="KW-0418">Kinase</keyword>
<accession>A0A8C6NUU2</accession>
<dbReference type="PANTHER" id="PTHR24058">
    <property type="entry name" value="DUAL SPECIFICITY PROTEIN KINASE"/>
    <property type="match status" value="1"/>
</dbReference>
<dbReference type="GO" id="GO:0004674">
    <property type="term" value="F:protein serine/threonine kinase activity"/>
    <property type="evidence" value="ECO:0007669"/>
    <property type="project" value="UniProtKB-KW"/>
</dbReference>
<keyword evidence="5 6" id="KW-0067">ATP-binding</keyword>
<reference evidence="8" key="2">
    <citation type="submission" date="2025-08" db="UniProtKB">
        <authorList>
            <consortium name="Ensembl"/>
        </authorList>
    </citation>
    <scope>IDENTIFICATION</scope>
</reference>
<dbReference type="Proteomes" id="UP000694548">
    <property type="component" value="Chromosome sgr19"/>
</dbReference>
<evidence type="ECO:0000256" key="3">
    <source>
        <dbReference type="ARBA" id="ARBA00022741"/>
    </source>
</evidence>
<evidence type="ECO:0000259" key="7">
    <source>
        <dbReference type="PROSITE" id="PS50011"/>
    </source>
</evidence>
<evidence type="ECO:0000256" key="4">
    <source>
        <dbReference type="ARBA" id="ARBA00022777"/>
    </source>
</evidence>